<feature type="transmembrane region" description="Helical" evidence="1">
    <location>
        <begin position="275"/>
        <end position="297"/>
    </location>
</feature>
<evidence type="ECO:0000313" key="3">
    <source>
        <dbReference type="EMBL" id="NYD58288.1"/>
    </source>
</evidence>
<keyword evidence="1" id="KW-1133">Transmembrane helix</keyword>
<feature type="domain" description="Glycosyltransferase 2-like" evidence="2">
    <location>
        <begin position="41"/>
        <end position="159"/>
    </location>
</feature>
<dbReference type="AlphaFoldDB" id="A0A7Y9F287"/>
<dbReference type="Proteomes" id="UP000516957">
    <property type="component" value="Unassembled WGS sequence"/>
</dbReference>
<name>A0A7Y9F287_9ACTN</name>
<evidence type="ECO:0000259" key="2">
    <source>
        <dbReference type="Pfam" id="PF00535"/>
    </source>
</evidence>
<dbReference type="PANTHER" id="PTHR43646:SF3">
    <property type="entry name" value="SLR1566 PROTEIN"/>
    <property type="match status" value="1"/>
</dbReference>
<dbReference type="Gene3D" id="3.90.550.10">
    <property type="entry name" value="Spore Coat Polysaccharide Biosynthesis Protein SpsA, Chain A"/>
    <property type="match status" value="1"/>
</dbReference>
<feature type="transmembrane region" description="Helical" evidence="1">
    <location>
        <begin position="309"/>
        <end position="327"/>
    </location>
</feature>
<evidence type="ECO:0000256" key="1">
    <source>
        <dbReference type="SAM" id="Phobius"/>
    </source>
</evidence>
<keyword evidence="4" id="KW-1185">Reference proteome</keyword>
<feature type="transmembrane region" description="Helical" evidence="1">
    <location>
        <begin position="333"/>
        <end position="352"/>
    </location>
</feature>
<dbReference type="Pfam" id="PF00535">
    <property type="entry name" value="Glycos_transf_2"/>
    <property type="match status" value="1"/>
</dbReference>
<dbReference type="RefSeq" id="WP_179615928.1">
    <property type="nucleotide sequence ID" value="NZ_CP059163.1"/>
</dbReference>
<organism evidence="3 4">
    <name type="scientific">Nocardioides marinisabuli</name>
    <dbReference type="NCBI Taxonomy" id="419476"/>
    <lineage>
        <taxon>Bacteria</taxon>
        <taxon>Bacillati</taxon>
        <taxon>Actinomycetota</taxon>
        <taxon>Actinomycetes</taxon>
        <taxon>Propionibacteriales</taxon>
        <taxon>Nocardioidaceae</taxon>
        <taxon>Nocardioides</taxon>
    </lineage>
</organism>
<dbReference type="InterPro" id="IPR029044">
    <property type="entry name" value="Nucleotide-diphossugar_trans"/>
</dbReference>
<reference evidence="3 4" key="1">
    <citation type="submission" date="2020-07" db="EMBL/GenBank/DDBJ databases">
        <title>Sequencing the genomes of 1000 actinobacteria strains.</title>
        <authorList>
            <person name="Klenk H.-P."/>
        </authorList>
    </citation>
    <scope>NUCLEOTIDE SEQUENCE [LARGE SCALE GENOMIC DNA]</scope>
    <source>
        <strain evidence="3 4">DSM 18965</strain>
    </source>
</reference>
<keyword evidence="1" id="KW-0472">Membrane</keyword>
<sequence>MSDLALALALLVGTVAGGWQLRDLRVLRPGAGRGAGASRVSVVVPARDEEASLPALLASLARLDVAVGEVVVVDDGSVDRTAAVATTGGATLVSASPPPPGWTGKAWACHQGVGATSGDLLLLLDADTELAAGALTGLLELHGRHGGLVSVQPFHAVGGGHEQLSSYFNVVSMMASGAFGRGASSRPMAFGPCLLTSREDYARAGGHAAVRGEVLDDVELARAYHRCGLPVHCAAGGEEVRMRSYPGGWRQLVPGWTKNMASGASAAAPGPTLAAVLWLCVHHAVAVGLLLALLDVSGSPVGPLAHGHPLVWVVGYVVTALHLRLLLTRLGSFRWWTWALFPLPLLAFDAVFARSVGATLVRGSVTWRGRPVRTRGRDRVREAG</sequence>
<dbReference type="EMBL" id="JACCBE010000001">
    <property type="protein sequence ID" value="NYD58288.1"/>
    <property type="molecule type" value="Genomic_DNA"/>
</dbReference>
<dbReference type="InterPro" id="IPR001173">
    <property type="entry name" value="Glyco_trans_2-like"/>
</dbReference>
<dbReference type="PANTHER" id="PTHR43646">
    <property type="entry name" value="GLYCOSYLTRANSFERASE"/>
    <property type="match status" value="1"/>
</dbReference>
<evidence type="ECO:0000313" key="4">
    <source>
        <dbReference type="Proteomes" id="UP000516957"/>
    </source>
</evidence>
<gene>
    <name evidence="3" type="ORF">BKA08_002526</name>
</gene>
<proteinExistence type="predicted"/>
<keyword evidence="1" id="KW-0812">Transmembrane</keyword>
<protein>
    <recommendedName>
        <fullName evidence="2">Glycosyltransferase 2-like domain-containing protein</fullName>
    </recommendedName>
</protein>
<comment type="caution">
    <text evidence="3">The sequence shown here is derived from an EMBL/GenBank/DDBJ whole genome shotgun (WGS) entry which is preliminary data.</text>
</comment>
<dbReference type="SUPFAM" id="SSF53448">
    <property type="entry name" value="Nucleotide-diphospho-sugar transferases"/>
    <property type="match status" value="1"/>
</dbReference>
<accession>A0A7Y9F287</accession>